<evidence type="ECO:0000313" key="3">
    <source>
        <dbReference type="Proteomes" id="UP000792457"/>
    </source>
</evidence>
<dbReference type="InterPro" id="IPR036116">
    <property type="entry name" value="FN3_sf"/>
</dbReference>
<dbReference type="InterPro" id="IPR013783">
    <property type="entry name" value="Ig-like_fold"/>
</dbReference>
<dbReference type="Gene3D" id="2.60.40.10">
    <property type="entry name" value="Immunoglobulins"/>
    <property type="match status" value="1"/>
</dbReference>
<feature type="domain" description="Fibronectin type-III" evidence="1">
    <location>
        <begin position="1"/>
        <end position="70"/>
    </location>
</feature>
<proteinExistence type="predicted"/>
<reference evidence="2" key="1">
    <citation type="submission" date="2013-04" db="EMBL/GenBank/DDBJ databases">
        <authorList>
            <person name="Qu J."/>
            <person name="Murali S.C."/>
            <person name="Bandaranaike D."/>
            <person name="Bellair M."/>
            <person name="Blankenburg K."/>
            <person name="Chao H."/>
            <person name="Dinh H."/>
            <person name="Doddapaneni H."/>
            <person name="Downs B."/>
            <person name="Dugan-Rocha S."/>
            <person name="Elkadiri S."/>
            <person name="Gnanaolivu R.D."/>
            <person name="Hernandez B."/>
            <person name="Javaid M."/>
            <person name="Jayaseelan J.C."/>
            <person name="Lee S."/>
            <person name="Li M."/>
            <person name="Ming W."/>
            <person name="Munidasa M."/>
            <person name="Muniz J."/>
            <person name="Nguyen L."/>
            <person name="Ongeri F."/>
            <person name="Osuji N."/>
            <person name="Pu L.-L."/>
            <person name="Puazo M."/>
            <person name="Qu C."/>
            <person name="Quiroz J."/>
            <person name="Raj R."/>
            <person name="Weissenberger G."/>
            <person name="Xin Y."/>
            <person name="Zou X."/>
            <person name="Han Y."/>
            <person name="Richards S."/>
            <person name="Worley K."/>
            <person name="Muzny D."/>
            <person name="Gibbs R."/>
        </authorList>
    </citation>
    <scope>NUCLEOTIDE SEQUENCE</scope>
    <source>
        <strain evidence="2">Sampled in the wild</strain>
    </source>
</reference>
<comment type="caution">
    <text evidence="2">The sequence shown here is derived from an EMBL/GenBank/DDBJ whole genome shotgun (WGS) entry which is preliminary data.</text>
</comment>
<dbReference type="EMBL" id="KZ308256">
    <property type="protein sequence ID" value="KAG8225880.1"/>
    <property type="molecule type" value="Genomic_DNA"/>
</dbReference>
<dbReference type="AlphaFoldDB" id="A0A8K0K041"/>
<keyword evidence="3" id="KW-1185">Reference proteome</keyword>
<protein>
    <recommendedName>
        <fullName evidence="1">Fibronectin type-III domain-containing protein</fullName>
    </recommendedName>
</protein>
<accession>A0A8K0K041</accession>
<dbReference type="Proteomes" id="UP000792457">
    <property type="component" value="Unassembled WGS sequence"/>
</dbReference>
<organism evidence="2 3">
    <name type="scientific">Ladona fulva</name>
    <name type="common">Scarce chaser dragonfly</name>
    <name type="synonym">Libellula fulva</name>
    <dbReference type="NCBI Taxonomy" id="123851"/>
    <lineage>
        <taxon>Eukaryota</taxon>
        <taxon>Metazoa</taxon>
        <taxon>Ecdysozoa</taxon>
        <taxon>Arthropoda</taxon>
        <taxon>Hexapoda</taxon>
        <taxon>Insecta</taxon>
        <taxon>Pterygota</taxon>
        <taxon>Palaeoptera</taxon>
        <taxon>Odonata</taxon>
        <taxon>Epiprocta</taxon>
        <taxon>Anisoptera</taxon>
        <taxon>Libelluloidea</taxon>
        <taxon>Libellulidae</taxon>
        <taxon>Ladona</taxon>
    </lineage>
</organism>
<dbReference type="InterPro" id="IPR003961">
    <property type="entry name" value="FN3_dom"/>
</dbReference>
<evidence type="ECO:0000259" key="1">
    <source>
        <dbReference type="PROSITE" id="PS50853"/>
    </source>
</evidence>
<dbReference type="SUPFAM" id="SSF49265">
    <property type="entry name" value="Fibronectin type III"/>
    <property type="match status" value="1"/>
</dbReference>
<evidence type="ECO:0000313" key="2">
    <source>
        <dbReference type="EMBL" id="KAG8225880.1"/>
    </source>
</evidence>
<sequence>MNDMLYPIRVGEDGDWDANNSIQTPDSETSYHVKGLLPYTVYSFRVIAVNAKGPSRPSKESYYMVTLREGK</sequence>
<dbReference type="PROSITE" id="PS50853">
    <property type="entry name" value="FN3"/>
    <property type="match status" value="1"/>
</dbReference>
<dbReference type="OrthoDB" id="6138780at2759"/>
<name>A0A8K0K041_LADFU</name>
<gene>
    <name evidence="2" type="ORF">J437_LFUL006041</name>
</gene>
<reference evidence="2" key="2">
    <citation type="submission" date="2017-10" db="EMBL/GenBank/DDBJ databases">
        <title>Ladona fulva Genome sequencing and assembly.</title>
        <authorList>
            <person name="Murali S."/>
            <person name="Richards S."/>
            <person name="Bandaranaike D."/>
            <person name="Bellair M."/>
            <person name="Blankenburg K."/>
            <person name="Chao H."/>
            <person name="Dinh H."/>
            <person name="Doddapaneni H."/>
            <person name="Dugan-Rocha S."/>
            <person name="Elkadiri S."/>
            <person name="Gnanaolivu R."/>
            <person name="Hernandez B."/>
            <person name="Skinner E."/>
            <person name="Javaid M."/>
            <person name="Lee S."/>
            <person name="Li M."/>
            <person name="Ming W."/>
            <person name="Munidasa M."/>
            <person name="Muniz J."/>
            <person name="Nguyen L."/>
            <person name="Hughes D."/>
            <person name="Osuji N."/>
            <person name="Pu L.-L."/>
            <person name="Puazo M."/>
            <person name="Qu C."/>
            <person name="Quiroz J."/>
            <person name="Raj R."/>
            <person name="Weissenberger G."/>
            <person name="Xin Y."/>
            <person name="Zou X."/>
            <person name="Han Y."/>
            <person name="Worley K."/>
            <person name="Muzny D."/>
            <person name="Gibbs R."/>
        </authorList>
    </citation>
    <scope>NUCLEOTIDE SEQUENCE</scope>
    <source>
        <strain evidence="2">Sampled in the wild</strain>
    </source>
</reference>
<dbReference type="Pfam" id="PF00041">
    <property type="entry name" value="fn3"/>
    <property type="match status" value="1"/>
</dbReference>
<dbReference type="CDD" id="cd00063">
    <property type="entry name" value="FN3"/>
    <property type="match status" value="1"/>
</dbReference>